<comment type="caution">
    <text evidence="2">The sequence shown here is derived from an EMBL/GenBank/DDBJ whole genome shotgun (WGS) entry which is preliminary data.</text>
</comment>
<proteinExistence type="predicted"/>
<keyword evidence="1" id="KW-0812">Transmembrane</keyword>
<evidence type="ECO:0008006" key="4">
    <source>
        <dbReference type="Google" id="ProtNLM"/>
    </source>
</evidence>
<keyword evidence="1" id="KW-0472">Membrane</keyword>
<protein>
    <recommendedName>
        <fullName evidence="4">Flp pilus assembly protein TadG</fullName>
    </recommendedName>
</protein>
<name>A0AAJ1U8V2_9RHOB</name>
<reference evidence="2" key="2">
    <citation type="submission" date="2023-04" db="EMBL/GenBank/DDBJ databases">
        <title>'Rhodoalgimonas zhirmunskyi' gen. nov., isolated from a red alga.</title>
        <authorList>
            <person name="Nedashkovskaya O.I."/>
            <person name="Otstavnykh N.Y."/>
            <person name="Bystritskaya E.P."/>
            <person name="Balabanova L.A."/>
            <person name="Isaeva M.P."/>
        </authorList>
    </citation>
    <scope>NUCLEOTIDE SEQUENCE</scope>
    <source>
        <strain evidence="2">10Alg 79</strain>
    </source>
</reference>
<feature type="transmembrane region" description="Helical" evidence="1">
    <location>
        <begin position="26"/>
        <end position="48"/>
    </location>
</feature>
<keyword evidence="3" id="KW-1185">Reference proteome</keyword>
<dbReference type="RefSeq" id="WP_317624863.1">
    <property type="nucleotide sequence ID" value="NZ_JANFFA010000001.1"/>
</dbReference>
<gene>
    <name evidence="2" type="ORF">NOI20_04020</name>
</gene>
<sequence>MLNYIPLPYRIRKRLSGFRDETDGTVAVEAVVMLPLILWAFCGLFVFFDAYRQNAISQKAAYTISDLISRETAAIDNDYIDGMYSMLNFLTRSGQERRLRITIVRFDADDGEYHVEWSETRGTMDPLDDAVVNGWTDTLPVMVDEERLILVETRTVYEPPFTVGLSQQTLQTFVFTRPRFAPQVLFDASA</sequence>
<dbReference type="EMBL" id="JANFFA010000001">
    <property type="protein sequence ID" value="MDQ2093268.1"/>
    <property type="molecule type" value="Genomic_DNA"/>
</dbReference>
<evidence type="ECO:0000256" key="1">
    <source>
        <dbReference type="SAM" id="Phobius"/>
    </source>
</evidence>
<reference evidence="2" key="1">
    <citation type="submission" date="2022-07" db="EMBL/GenBank/DDBJ databases">
        <authorList>
            <person name="Otstavnykh N."/>
            <person name="Isaeva M."/>
            <person name="Bystritskaya E."/>
        </authorList>
    </citation>
    <scope>NUCLEOTIDE SEQUENCE</scope>
    <source>
        <strain evidence="2">10Alg 79</strain>
    </source>
</reference>
<evidence type="ECO:0000313" key="3">
    <source>
        <dbReference type="Proteomes" id="UP001227162"/>
    </source>
</evidence>
<keyword evidence="1" id="KW-1133">Transmembrane helix</keyword>
<organism evidence="2 3">
    <name type="scientific">Rhodalgimonas zhirmunskyi</name>
    <dbReference type="NCBI Taxonomy" id="2964767"/>
    <lineage>
        <taxon>Bacteria</taxon>
        <taxon>Pseudomonadati</taxon>
        <taxon>Pseudomonadota</taxon>
        <taxon>Alphaproteobacteria</taxon>
        <taxon>Rhodobacterales</taxon>
        <taxon>Roseobacteraceae</taxon>
        <taxon>Rhodalgimonas</taxon>
    </lineage>
</organism>
<accession>A0AAJ1U8V2</accession>
<dbReference type="Proteomes" id="UP001227162">
    <property type="component" value="Unassembled WGS sequence"/>
</dbReference>
<dbReference type="AlphaFoldDB" id="A0AAJ1U8V2"/>
<evidence type="ECO:0000313" key="2">
    <source>
        <dbReference type="EMBL" id="MDQ2093268.1"/>
    </source>
</evidence>